<dbReference type="AlphaFoldDB" id="A0A7Y4IGM6"/>
<proteinExistence type="predicted"/>
<name>A0A7Y4IGM6_MYXXA</name>
<dbReference type="Proteomes" id="UP000533080">
    <property type="component" value="Unassembled WGS sequence"/>
</dbReference>
<evidence type="ECO:0000313" key="1">
    <source>
        <dbReference type="EMBL" id="NOJ78901.1"/>
    </source>
</evidence>
<comment type="caution">
    <text evidence="1">The sequence shown here is derived from an EMBL/GenBank/DDBJ whole genome shotgun (WGS) entry which is preliminary data.</text>
</comment>
<organism evidence="1 2">
    <name type="scientific">Myxococcus xanthus</name>
    <dbReference type="NCBI Taxonomy" id="34"/>
    <lineage>
        <taxon>Bacteria</taxon>
        <taxon>Pseudomonadati</taxon>
        <taxon>Myxococcota</taxon>
        <taxon>Myxococcia</taxon>
        <taxon>Myxococcales</taxon>
        <taxon>Cystobacterineae</taxon>
        <taxon>Myxococcaceae</taxon>
        <taxon>Myxococcus</taxon>
    </lineage>
</organism>
<dbReference type="RefSeq" id="WP_171441247.1">
    <property type="nucleotide sequence ID" value="NZ_JABFNS010000022.1"/>
</dbReference>
<sequence length="118" mass="13074">MLTIRAEQMAALQRASERTLIERLSAHVTLRWGVMAGGAAREAWISDAVLRARGYRLKSEQDITEFVDLTFEFGREFDLEARHAAGAAILKCRQLAAARMRQLRGWAASARGSAGKEA</sequence>
<evidence type="ECO:0000313" key="2">
    <source>
        <dbReference type="Proteomes" id="UP000533080"/>
    </source>
</evidence>
<accession>A0A7Y4IGM6</accession>
<reference evidence="1 2" key="1">
    <citation type="submission" date="2020-05" db="EMBL/GenBank/DDBJ databases">
        <authorList>
            <person name="Whitworth D."/>
        </authorList>
    </citation>
    <scope>NUCLEOTIDE SEQUENCE [LARGE SCALE GENOMIC DNA]</scope>
    <source>
        <strain evidence="1 2">AM005</strain>
    </source>
</reference>
<dbReference type="EMBL" id="JABFNT010000029">
    <property type="protein sequence ID" value="NOJ78901.1"/>
    <property type="molecule type" value="Genomic_DNA"/>
</dbReference>
<protein>
    <submittedName>
        <fullName evidence="1">Uncharacterized protein</fullName>
    </submittedName>
</protein>
<gene>
    <name evidence="1" type="ORF">HNV28_11195</name>
</gene>